<dbReference type="Gene3D" id="3.40.50.1100">
    <property type="match status" value="2"/>
</dbReference>
<accession>A0A9N8EQN6</accession>
<dbReference type="PANTHER" id="PTHR43780:SF2">
    <property type="entry name" value="1-AMINOCYCLOPROPANE-1-CARBOXYLATE DEAMINASE-RELATED"/>
    <property type="match status" value="1"/>
</dbReference>
<feature type="modified residue" description="N6-(pyridoxal phosphate)lysine" evidence="5">
    <location>
        <position position="53"/>
    </location>
</feature>
<feature type="active site" description="Nucleophile" evidence="4">
    <location>
        <position position="80"/>
    </location>
</feature>
<feature type="compositionally biased region" description="Acidic residues" evidence="6">
    <location>
        <begin position="361"/>
        <end position="372"/>
    </location>
</feature>
<keyword evidence="3 5" id="KW-0663">Pyridoxal phosphate</keyword>
<dbReference type="InterPro" id="IPR027278">
    <property type="entry name" value="ACCD_DCysDesulf"/>
</dbReference>
<dbReference type="NCBIfam" id="NF003031">
    <property type="entry name" value="PRK03910.1-4"/>
    <property type="match status" value="1"/>
</dbReference>
<evidence type="ECO:0000256" key="2">
    <source>
        <dbReference type="ARBA" id="ARBA00008639"/>
    </source>
</evidence>
<evidence type="ECO:0000313" key="8">
    <source>
        <dbReference type="EMBL" id="CAB9525516.1"/>
    </source>
</evidence>
<dbReference type="EMBL" id="CAICTM010001686">
    <property type="protein sequence ID" value="CAB9525516.1"/>
    <property type="molecule type" value="Genomic_DNA"/>
</dbReference>
<dbReference type="Pfam" id="PF00291">
    <property type="entry name" value="PALP"/>
    <property type="match status" value="1"/>
</dbReference>
<name>A0A9N8EQN6_9STRA</name>
<dbReference type="PANTHER" id="PTHR43780">
    <property type="entry name" value="1-AMINOCYCLOPROPANE-1-CARBOXYLATE DEAMINASE-RELATED"/>
    <property type="match status" value="1"/>
</dbReference>
<sequence>MDLTKFPRRKYTPHETPIEYMPRLSKAVSNDNDRVNLWIKRDDMLGLTGGGNKTRKLEFVMADALAQGADTIVTCGAVQSNHCRLTLSACVKEGLKCCLVIEERVPDSYKEDASGNNYLFHLLGVERIIQVGLGEAPAKMEEWAKELREQEGRNVYVCPGGASNEIGATGYCACAQEIQYQLFKEQLPRFDAIVTASGSGGTHSGLVAGMTALRCDIPIIGISTRHPKDKQTDHIHKLAVKTYQHVLGDTAAELPVDAVTVYDDYVGPGYSLPTPEMAEAVTLFARTEGILLDPVYSGKAAAGFLDLVRQGTFPAGSNILFIHTGGAPTLYHYQPLAPEVSVPQNEGKPMTRKNSDATDVVTDEDDSTDDDN</sequence>
<dbReference type="OrthoDB" id="10266364at2759"/>
<comment type="similarity">
    <text evidence="2">Belongs to the ACC deaminase/D-cysteine desulfhydrase family.</text>
</comment>
<proteinExistence type="inferred from homology"/>
<feature type="domain" description="Tryptophan synthase beta chain-like PALP" evidence="7">
    <location>
        <begin position="15"/>
        <end position="325"/>
    </location>
</feature>
<evidence type="ECO:0000256" key="5">
    <source>
        <dbReference type="PIRSR" id="PIRSR006278-2"/>
    </source>
</evidence>
<protein>
    <submittedName>
        <fullName evidence="8">D-cysteine desulfhydrase</fullName>
    </submittedName>
</protein>
<evidence type="ECO:0000256" key="6">
    <source>
        <dbReference type="SAM" id="MobiDB-lite"/>
    </source>
</evidence>
<dbReference type="PIRSF" id="PIRSF006278">
    <property type="entry name" value="ACCD_DCysDesulf"/>
    <property type="match status" value="1"/>
</dbReference>
<evidence type="ECO:0000259" key="7">
    <source>
        <dbReference type="Pfam" id="PF00291"/>
    </source>
</evidence>
<comment type="caution">
    <text evidence="8">The sequence shown here is derived from an EMBL/GenBank/DDBJ whole genome shotgun (WGS) entry which is preliminary data.</text>
</comment>
<keyword evidence="9" id="KW-1185">Reference proteome</keyword>
<dbReference type="InterPro" id="IPR036052">
    <property type="entry name" value="TrpB-like_PALP_sf"/>
</dbReference>
<evidence type="ECO:0000256" key="1">
    <source>
        <dbReference type="ARBA" id="ARBA00001933"/>
    </source>
</evidence>
<dbReference type="Proteomes" id="UP001153069">
    <property type="component" value="Unassembled WGS sequence"/>
</dbReference>
<organism evidence="8 9">
    <name type="scientific">Seminavis robusta</name>
    <dbReference type="NCBI Taxonomy" id="568900"/>
    <lineage>
        <taxon>Eukaryota</taxon>
        <taxon>Sar</taxon>
        <taxon>Stramenopiles</taxon>
        <taxon>Ochrophyta</taxon>
        <taxon>Bacillariophyta</taxon>
        <taxon>Bacillariophyceae</taxon>
        <taxon>Bacillariophycidae</taxon>
        <taxon>Naviculales</taxon>
        <taxon>Naviculaceae</taxon>
        <taxon>Seminavis</taxon>
    </lineage>
</organism>
<evidence type="ECO:0000256" key="3">
    <source>
        <dbReference type="ARBA" id="ARBA00022898"/>
    </source>
</evidence>
<dbReference type="GO" id="GO:0019148">
    <property type="term" value="F:D-cysteine desulfhydrase activity"/>
    <property type="evidence" value="ECO:0007669"/>
    <property type="project" value="TreeGrafter"/>
</dbReference>
<comment type="cofactor">
    <cofactor evidence="1">
        <name>pyridoxal 5'-phosphate</name>
        <dbReference type="ChEBI" id="CHEBI:597326"/>
    </cofactor>
</comment>
<reference evidence="8" key="1">
    <citation type="submission" date="2020-06" db="EMBL/GenBank/DDBJ databases">
        <authorList>
            <consortium name="Plant Systems Biology data submission"/>
        </authorList>
    </citation>
    <scope>NUCLEOTIDE SEQUENCE</scope>
    <source>
        <strain evidence="8">D6</strain>
    </source>
</reference>
<evidence type="ECO:0000256" key="4">
    <source>
        <dbReference type="PIRSR" id="PIRSR006278-1"/>
    </source>
</evidence>
<feature type="region of interest" description="Disordered" evidence="6">
    <location>
        <begin position="340"/>
        <end position="372"/>
    </location>
</feature>
<dbReference type="NCBIfam" id="TIGR01275">
    <property type="entry name" value="ACC_deam_rel"/>
    <property type="match status" value="1"/>
</dbReference>
<dbReference type="AlphaFoldDB" id="A0A9N8EQN6"/>
<gene>
    <name evidence="8" type="ORF">SEMRO_1688_G291220.1</name>
</gene>
<dbReference type="InterPro" id="IPR005966">
    <property type="entry name" value="D-Cys_desShydrase"/>
</dbReference>
<evidence type="ECO:0000313" key="9">
    <source>
        <dbReference type="Proteomes" id="UP001153069"/>
    </source>
</evidence>
<dbReference type="InterPro" id="IPR001926">
    <property type="entry name" value="TrpB-like_PALP"/>
</dbReference>
<dbReference type="SUPFAM" id="SSF53686">
    <property type="entry name" value="Tryptophan synthase beta subunit-like PLP-dependent enzymes"/>
    <property type="match status" value="1"/>
</dbReference>